<gene>
    <name evidence="2" type="ORF">EJ08DRAFT_703818</name>
</gene>
<keyword evidence="1" id="KW-1133">Transmembrane helix</keyword>
<protein>
    <submittedName>
        <fullName evidence="2">Uncharacterized protein</fullName>
    </submittedName>
</protein>
<evidence type="ECO:0000313" key="2">
    <source>
        <dbReference type="EMBL" id="KAF2415771.1"/>
    </source>
</evidence>
<evidence type="ECO:0000313" key="3">
    <source>
        <dbReference type="Proteomes" id="UP000800235"/>
    </source>
</evidence>
<accession>A0A9P4NDX4</accession>
<keyword evidence="3" id="KW-1185">Reference proteome</keyword>
<sequence>RLLRGLDTPIALAPRPYGETLSEGEVAVGRLLPTVLRRLALSYPALGRRGKRYNKVAEPVAVLPLLLVYYLDIPVLVVRPIPY</sequence>
<keyword evidence="1" id="KW-0812">Transmembrane</keyword>
<proteinExistence type="predicted"/>
<evidence type="ECO:0000256" key="1">
    <source>
        <dbReference type="SAM" id="Phobius"/>
    </source>
</evidence>
<dbReference type="EMBL" id="MU007183">
    <property type="protein sequence ID" value="KAF2415771.1"/>
    <property type="molecule type" value="Genomic_DNA"/>
</dbReference>
<feature type="non-terminal residue" evidence="2">
    <location>
        <position position="1"/>
    </location>
</feature>
<dbReference type="AlphaFoldDB" id="A0A9P4NDX4"/>
<dbReference type="Proteomes" id="UP000800235">
    <property type="component" value="Unassembled WGS sequence"/>
</dbReference>
<feature type="transmembrane region" description="Helical" evidence="1">
    <location>
        <begin position="56"/>
        <end position="77"/>
    </location>
</feature>
<comment type="caution">
    <text evidence="2">The sequence shown here is derived from an EMBL/GenBank/DDBJ whole genome shotgun (WGS) entry which is preliminary data.</text>
</comment>
<name>A0A9P4NDX4_9PEZI</name>
<keyword evidence="1" id="KW-0472">Membrane</keyword>
<organism evidence="2 3">
    <name type="scientific">Tothia fuscella</name>
    <dbReference type="NCBI Taxonomy" id="1048955"/>
    <lineage>
        <taxon>Eukaryota</taxon>
        <taxon>Fungi</taxon>
        <taxon>Dikarya</taxon>
        <taxon>Ascomycota</taxon>
        <taxon>Pezizomycotina</taxon>
        <taxon>Dothideomycetes</taxon>
        <taxon>Pleosporomycetidae</taxon>
        <taxon>Venturiales</taxon>
        <taxon>Cylindrosympodiaceae</taxon>
        <taxon>Tothia</taxon>
    </lineage>
</organism>
<reference evidence="2" key="1">
    <citation type="journal article" date="2020" name="Stud. Mycol.">
        <title>101 Dothideomycetes genomes: a test case for predicting lifestyles and emergence of pathogens.</title>
        <authorList>
            <person name="Haridas S."/>
            <person name="Albert R."/>
            <person name="Binder M."/>
            <person name="Bloem J."/>
            <person name="Labutti K."/>
            <person name="Salamov A."/>
            <person name="Andreopoulos B."/>
            <person name="Baker S."/>
            <person name="Barry K."/>
            <person name="Bills G."/>
            <person name="Bluhm B."/>
            <person name="Cannon C."/>
            <person name="Castanera R."/>
            <person name="Culley D."/>
            <person name="Daum C."/>
            <person name="Ezra D."/>
            <person name="Gonzalez J."/>
            <person name="Henrissat B."/>
            <person name="Kuo A."/>
            <person name="Liang C."/>
            <person name="Lipzen A."/>
            <person name="Lutzoni F."/>
            <person name="Magnuson J."/>
            <person name="Mondo S."/>
            <person name="Nolan M."/>
            <person name="Ohm R."/>
            <person name="Pangilinan J."/>
            <person name="Park H.-J."/>
            <person name="Ramirez L."/>
            <person name="Alfaro M."/>
            <person name="Sun H."/>
            <person name="Tritt A."/>
            <person name="Yoshinaga Y."/>
            <person name="Zwiers L.-H."/>
            <person name="Turgeon B."/>
            <person name="Goodwin S."/>
            <person name="Spatafora J."/>
            <person name="Crous P."/>
            <person name="Grigoriev I."/>
        </authorList>
    </citation>
    <scope>NUCLEOTIDE SEQUENCE</scope>
    <source>
        <strain evidence="2">CBS 130266</strain>
    </source>
</reference>